<keyword evidence="2" id="KW-0732">Signal</keyword>
<gene>
    <name evidence="3" type="ORF">M0638_15450</name>
</gene>
<keyword evidence="4" id="KW-1185">Reference proteome</keyword>
<comment type="caution">
    <text evidence="3">The sequence shown here is derived from an EMBL/GenBank/DDBJ whole genome shotgun (WGS) entry which is preliminary data.</text>
</comment>
<proteinExistence type="inferred from homology"/>
<dbReference type="RefSeq" id="WP_248667893.1">
    <property type="nucleotide sequence ID" value="NZ_JALPRX010000068.1"/>
</dbReference>
<sequence>MRRRSLVLAGGALALATRPARAQGSPWPDRPIRLVVPWAPGGSTDTTARLLAESLTHRLGQPVTIDNRPGAGGNIGAEAVARAAPDGNTLLFSTSSLPTAVMLYRRLPFDVANDFAPVSQVAFVPNLLVVNPAVPARDVAGLIALARARPGALNYGSSGAGSSQHLAASLFLSRAGIEAAHVPYRGGAPANTDLLADKIQFVFAPLVEVIGFVRAGSLRALAVTTARRSALLPEVPTVAETLPGFEVALWNGVLAPAGTPPAILGRLAREVAAALAEPGLRARLAEQGSVPVGSDPDAFAAFLRAEIGKWGGLVRLSGAQAD</sequence>
<dbReference type="Pfam" id="PF03401">
    <property type="entry name" value="TctC"/>
    <property type="match status" value="1"/>
</dbReference>
<dbReference type="Proteomes" id="UP001139516">
    <property type="component" value="Unassembled WGS sequence"/>
</dbReference>
<dbReference type="AlphaFoldDB" id="A0A9X2BXB4"/>
<dbReference type="PANTHER" id="PTHR42928:SF5">
    <property type="entry name" value="BLR1237 PROTEIN"/>
    <property type="match status" value="1"/>
</dbReference>
<evidence type="ECO:0000313" key="4">
    <source>
        <dbReference type="Proteomes" id="UP001139516"/>
    </source>
</evidence>
<dbReference type="CDD" id="cd13578">
    <property type="entry name" value="PBP2_Bug27"/>
    <property type="match status" value="1"/>
</dbReference>
<organism evidence="3 4">
    <name type="scientific">Roseomonas acroporae</name>
    <dbReference type="NCBI Taxonomy" id="2937791"/>
    <lineage>
        <taxon>Bacteria</taxon>
        <taxon>Pseudomonadati</taxon>
        <taxon>Pseudomonadota</taxon>
        <taxon>Alphaproteobacteria</taxon>
        <taxon>Acetobacterales</taxon>
        <taxon>Roseomonadaceae</taxon>
        <taxon>Roseomonas</taxon>
    </lineage>
</organism>
<name>A0A9X2BXB4_9PROT</name>
<dbReference type="PANTHER" id="PTHR42928">
    <property type="entry name" value="TRICARBOXYLATE-BINDING PROTEIN"/>
    <property type="match status" value="1"/>
</dbReference>
<accession>A0A9X2BXB4</accession>
<dbReference type="EMBL" id="JALPRX010000068">
    <property type="protein sequence ID" value="MCK8785774.1"/>
    <property type="molecule type" value="Genomic_DNA"/>
</dbReference>
<evidence type="ECO:0000313" key="3">
    <source>
        <dbReference type="EMBL" id="MCK8785774.1"/>
    </source>
</evidence>
<reference evidence="3" key="1">
    <citation type="submission" date="2022-04" db="EMBL/GenBank/DDBJ databases">
        <title>Roseomonas acroporae sp. nov., isolated from coral Acropora digitifera.</title>
        <authorList>
            <person name="Sun H."/>
        </authorList>
    </citation>
    <scope>NUCLEOTIDE SEQUENCE</scope>
    <source>
        <strain evidence="3">NAR14</strain>
    </source>
</reference>
<dbReference type="Gene3D" id="3.40.190.150">
    <property type="entry name" value="Bordetella uptake gene, domain 1"/>
    <property type="match status" value="1"/>
</dbReference>
<dbReference type="PIRSF" id="PIRSF017082">
    <property type="entry name" value="YflP"/>
    <property type="match status" value="1"/>
</dbReference>
<protein>
    <submittedName>
        <fullName evidence="3">Tripartite tricarboxylate transporter substrate binding protein</fullName>
    </submittedName>
</protein>
<comment type="similarity">
    <text evidence="1">Belongs to the UPF0065 (bug) family.</text>
</comment>
<evidence type="ECO:0000256" key="1">
    <source>
        <dbReference type="ARBA" id="ARBA00006987"/>
    </source>
</evidence>
<evidence type="ECO:0000256" key="2">
    <source>
        <dbReference type="SAM" id="SignalP"/>
    </source>
</evidence>
<dbReference type="SUPFAM" id="SSF53850">
    <property type="entry name" value="Periplasmic binding protein-like II"/>
    <property type="match status" value="1"/>
</dbReference>
<feature type="signal peptide" evidence="2">
    <location>
        <begin position="1"/>
        <end position="22"/>
    </location>
</feature>
<dbReference type="InterPro" id="IPR042100">
    <property type="entry name" value="Bug_dom1"/>
</dbReference>
<dbReference type="InterPro" id="IPR005064">
    <property type="entry name" value="BUG"/>
</dbReference>
<dbReference type="Gene3D" id="3.40.190.10">
    <property type="entry name" value="Periplasmic binding protein-like II"/>
    <property type="match status" value="1"/>
</dbReference>
<feature type="chain" id="PRO_5040896560" evidence="2">
    <location>
        <begin position="23"/>
        <end position="322"/>
    </location>
</feature>